<evidence type="ECO:0000256" key="9">
    <source>
        <dbReference type="SAM" id="Phobius"/>
    </source>
</evidence>
<comment type="caution">
    <text evidence="11">The sequence shown here is derived from an EMBL/GenBank/DDBJ whole genome shotgun (WGS) entry which is preliminary data.</text>
</comment>
<dbReference type="EMBL" id="BAAAME010000010">
    <property type="protein sequence ID" value="GAA1752294.1"/>
    <property type="molecule type" value="Genomic_DNA"/>
</dbReference>
<keyword evidence="6" id="KW-0764">Sulfate transport</keyword>
<feature type="transmembrane region" description="Helical" evidence="9">
    <location>
        <begin position="266"/>
        <end position="289"/>
    </location>
</feature>
<evidence type="ECO:0000256" key="1">
    <source>
        <dbReference type="ARBA" id="ARBA00004141"/>
    </source>
</evidence>
<evidence type="ECO:0000256" key="4">
    <source>
        <dbReference type="ARBA" id="ARBA00022692"/>
    </source>
</evidence>
<sequence>MADAIPTPLDAGPTREARRRVRSKRGPLAYVLRTVVVLYLFFLVVWPVSVVVQRAFAPTDGKPGGVGPLWERLTDPAAIYAFNLTLTISFWAVVINTIFGVGISLLLVRHRFPGRRALSVLIDLPMSVSPVVIGLALVLTYSTSLGIFGDVMQATGLRIINSTPGLIMATAFVSLPLVIREVVPVLEEVGEDSETAAKSLGANGWQTFWRITLPTIKWAVVYGVVLSAARAIGEYGAVRIVSRGAEFNGETATLLIQNEYQAFNEAAAYAAAFVLVVLAVLALVVVTVIRPQESHRS</sequence>
<proteinExistence type="predicted"/>
<reference evidence="11 12" key="1">
    <citation type="journal article" date="2019" name="Int. J. Syst. Evol. Microbiol.">
        <title>The Global Catalogue of Microorganisms (GCM) 10K type strain sequencing project: providing services to taxonomists for standard genome sequencing and annotation.</title>
        <authorList>
            <consortium name="The Broad Institute Genomics Platform"/>
            <consortium name="The Broad Institute Genome Sequencing Center for Infectious Disease"/>
            <person name="Wu L."/>
            <person name="Ma J."/>
        </authorList>
    </citation>
    <scope>NUCLEOTIDE SEQUENCE [LARGE SCALE GENOMIC DNA]</scope>
    <source>
        <strain evidence="11 12">JCM 13518</strain>
    </source>
</reference>
<dbReference type="InterPro" id="IPR000515">
    <property type="entry name" value="MetI-like"/>
</dbReference>
<evidence type="ECO:0000313" key="11">
    <source>
        <dbReference type="EMBL" id="GAA1752294.1"/>
    </source>
</evidence>
<evidence type="ECO:0000256" key="2">
    <source>
        <dbReference type="ARBA" id="ARBA00011779"/>
    </source>
</evidence>
<dbReference type="SUPFAM" id="SSF161098">
    <property type="entry name" value="MetI-like"/>
    <property type="match status" value="1"/>
</dbReference>
<evidence type="ECO:0000256" key="6">
    <source>
        <dbReference type="ARBA" id="ARBA00023032"/>
    </source>
</evidence>
<dbReference type="InterPro" id="IPR035906">
    <property type="entry name" value="MetI-like_sf"/>
</dbReference>
<dbReference type="CDD" id="cd06261">
    <property type="entry name" value="TM_PBP2"/>
    <property type="match status" value="1"/>
</dbReference>
<dbReference type="RefSeq" id="WP_344203960.1">
    <property type="nucleotide sequence ID" value="NZ_BAAAME010000010.1"/>
</dbReference>
<organism evidence="11 12">
    <name type="scientific">Aeromicrobium alkaliterrae</name>
    <dbReference type="NCBI Taxonomy" id="302168"/>
    <lineage>
        <taxon>Bacteria</taxon>
        <taxon>Bacillati</taxon>
        <taxon>Actinomycetota</taxon>
        <taxon>Actinomycetes</taxon>
        <taxon>Propionibacteriales</taxon>
        <taxon>Nocardioidaceae</taxon>
        <taxon>Aeromicrobium</taxon>
    </lineage>
</organism>
<dbReference type="Proteomes" id="UP001501057">
    <property type="component" value="Unassembled WGS sequence"/>
</dbReference>
<dbReference type="PROSITE" id="PS50928">
    <property type="entry name" value="ABC_TM1"/>
    <property type="match status" value="1"/>
</dbReference>
<comment type="function">
    <text evidence="8">Part of the ABC transporter complex CysAWTP (TC 3.A.1.6.1) involved in sulfate/thiosulfate import. Probably responsible for the translocation of the substrate across the membrane.</text>
</comment>
<evidence type="ECO:0000256" key="5">
    <source>
        <dbReference type="ARBA" id="ARBA00022989"/>
    </source>
</evidence>
<keyword evidence="12" id="KW-1185">Reference proteome</keyword>
<comment type="subunit">
    <text evidence="2">The complex is composed of two ATP-binding proteins (CysA), two transmembrane proteins (CysT and CysW) and a solute-binding protein (CysP).</text>
</comment>
<protein>
    <submittedName>
        <fullName evidence="11">Sulfate ABC transporter permease subunit CysW</fullName>
    </submittedName>
</protein>
<evidence type="ECO:0000256" key="3">
    <source>
        <dbReference type="ARBA" id="ARBA00022448"/>
    </source>
</evidence>
<dbReference type="Pfam" id="PF00528">
    <property type="entry name" value="BPD_transp_1"/>
    <property type="match status" value="1"/>
</dbReference>
<gene>
    <name evidence="11" type="primary">cysW</name>
    <name evidence="11" type="ORF">GCM10009710_35060</name>
</gene>
<evidence type="ECO:0000256" key="8">
    <source>
        <dbReference type="ARBA" id="ARBA00025323"/>
    </source>
</evidence>
<dbReference type="NCBIfam" id="TIGR00969">
    <property type="entry name" value="3a0106s02"/>
    <property type="match status" value="1"/>
</dbReference>
<dbReference type="InterPro" id="IPR005667">
    <property type="entry name" value="Sulph_transpt2"/>
</dbReference>
<name>A0ABN2KBC1_9ACTN</name>
<keyword evidence="3" id="KW-0813">Transport</keyword>
<comment type="subcellular location">
    <subcellularLocation>
        <location evidence="1">Membrane</location>
        <topology evidence="1">Multi-pass membrane protein</topology>
    </subcellularLocation>
</comment>
<evidence type="ECO:0000313" key="12">
    <source>
        <dbReference type="Proteomes" id="UP001501057"/>
    </source>
</evidence>
<feature type="transmembrane region" description="Helical" evidence="9">
    <location>
        <begin position="120"/>
        <end position="142"/>
    </location>
</feature>
<feature type="domain" description="ABC transmembrane type-1" evidence="10">
    <location>
        <begin position="82"/>
        <end position="286"/>
    </location>
</feature>
<dbReference type="PANTHER" id="PTHR30406">
    <property type="entry name" value="SULFATE TRANSPORT SYSTEM PERMEASE PROTEIN"/>
    <property type="match status" value="1"/>
</dbReference>
<keyword evidence="7 9" id="KW-0472">Membrane</keyword>
<keyword evidence="4 9" id="KW-0812">Transmembrane</keyword>
<feature type="transmembrane region" description="Helical" evidence="9">
    <location>
        <begin position="77"/>
        <end position="108"/>
    </location>
</feature>
<keyword evidence="5 9" id="KW-1133">Transmembrane helix</keyword>
<dbReference type="PANTHER" id="PTHR30406:SF1">
    <property type="entry name" value="SULFATE TRANSPORT SYSTEM PERMEASE PROTEIN CYSW"/>
    <property type="match status" value="1"/>
</dbReference>
<evidence type="ECO:0000256" key="7">
    <source>
        <dbReference type="ARBA" id="ARBA00023136"/>
    </source>
</evidence>
<feature type="transmembrane region" description="Helical" evidence="9">
    <location>
        <begin position="28"/>
        <end position="48"/>
    </location>
</feature>
<accession>A0ABN2KBC1</accession>
<evidence type="ECO:0000259" key="10">
    <source>
        <dbReference type="PROSITE" id="PS50928"/>
    </source>
</evidence>
<dbReference type="Gene3D" id="1.10.3720.10">
    <property type="entry name" value="MetI-like"/>
    <property type="match status" value="1"/>
</dbReference>